<feature type="transmembrane region" description="Helical" evidence="1">
    <location>
        <begin position="399"/>
        <end position="428"/>
    </location>
</feature>
<feature type="transmembrane region" description="Helical" evidence="1">
    <location>
        <begin position="92"/>
        <end position="115"/>
    </location>
</feature>
<evidence type="ECO:0000259" key="2">
    <source>
        <dbReference type="Pfam" id="PF01970"/>
    </source>
</evidence>
<dbReference type="PANTHER" id="PTHR35342">
    <property type="entry name" value="TRICARBOXYLIC TRANSPORT PROTEIN"/>
    <property type="match status" value="1"/>
</dbReference>
<feature type="transmembrane region" description="Helical" evidence="1">
    <location>
        <begin position="239"/>
        <end position="263"/>
    </location>
</feature>
<dbReference type="Pfam" id="PF01970">
    <property type="entry name" value="TctA"/>
    <property type="match status" value="1"/>
</dbReference>
<feature type="transmembrane region" description="Helical" evidence="1">
    <location>
        <begin position="375"/>
        <end position="393"/>
    </location>
</feature>
<keyword evidence="1" id="KW-1133">Transmembrane helix</keyword>
<dbReference type="InterPro" id="IPR002823">
    <property type="entry name" value="DUF112_TM"/>
</dbReference>
<feature type="transmembrane region" description="Helical" evidence="1">
    <location>
        <begin position="183"/>
        <end position="203"/>
    </location>
</feature>
<dbReference type="AlphaFoldDB" id="A0A381SBH4"/>
<feature type="domain" description="DUF112" evidence="2">
    <location>
        <begin position="4"/>
        <end position="424"/>
    </location>
</feature>
<feature type="transmembrane region" description="Helical" evidence="1">
    <location>
        <begin position="127"/>
        <end position="146"/>
    </location>
</feature>
<organism evidence="3">
    <name type="scientific">marine metagenome</name>
    <dbReference type="NCBI Taxonomy" id="408172"/>
    <lineage>
        <taxon>unclassified sequences</taxon>
        <taxon>metagenomes</taxon>
        <taxon>ecological metagenomes</taxon>
    </lineage>
</organism>
<proteinExistence type="predicted"/>
<keyword evidence="1" id="KW-0812">Transmembrane</keyword>
<dbReference type="EMBL" id="UINC01002823">
    <property type="protein sequence ID" value="SVA00651.1"/>
    <property type="molecule type" value="Genomic_DNA"/>
</dbReference>
<accession>A0A381SBH4</accession>
<name>A0A381SBH4_9ZZZZ</name>
<evidence type="ECO:0000313" key="3">
    <source>
        <dbReference type="EMBL" id="SVA00651.1"/>
    </source>
</evidence>
<feature type="transmembrane region" description="Helical" evidence="1">
    <location>
        <begin position="449"/>
        <end position="472"/>
    </location>
</feature>
<feature type="transmembrane region" description="Helical" evidence="1">
    <location>
        <begin position="44"/>
        <end position="65"/>
    </location>
</feature>
<sequence>MSMLATATGSLLGLVVGMIPGMTISTGIIIVLPATFVLDPVISISLLLGLYVGGMMGGSFAAVLLNIPGTPSASATAMDGYPMSVRGEAGRALGTAIVASFIGGLFSFCCLYFIAPLLAEIALQFRAPDLFSLLFFGLTIICSFAAKSLVKGLLSAVIGLMLVTIGQDPVMGTARFTFGEVNLMAGVHFLTAMIGLFAVPQLVENLAGSQKGQSHTRTQSRIASVLPDLKQLLRMIKPVSIGSITGSFLGILPGVGGPIAAFISYDYTKKLSRNPQKFGKGCVEGIAAPESANNAVTGGALIPMMTLGIPGDPVTAILIGALMIHGLSPGPLLFMERGDFAYSVIFAFFWANIFNLIIALSAVRLLVKLLSTPKALLMPTIAILCVVGSYSLRNNFFDVYVMFFFGLLGLAMRWLNMPVVPLLLALVLGGQLEEHLRVALTGSRGDVSIFFTSPVSLLFLILSVVSIFWSFYAARLGKKTQQITP</sequence>
<feature type="transmembrane region" description="Helical" evidence="1">
    <location>
        <begin position="12"/>
        <end position="32"/>
    </location>
</feature>
<evidence type="ECO:0000256" key="1">
    <source>
        <dbReference type="SAM" id="Phobius"/>
    </source>
</evidence>
<feature type="transmembrane region" description="Helical" evidence="1">
    <location>
        <begin position="314"/>
        <end position="334"/>
    </location>
</feature>
<gene>
    <name evidence="3" type="ORF">METZ01_LOCUS53505</name>
</gene>
<feature type="transmembrane region" description="Helical" evidence="1">
    <location>
        <begin position="340"/>
        <end position="363"/>
    </location>
</feature>
<protein>
    <recommendedName>
        <fullName evidence="2">DUF112 domain-containing protein</fullName>
    </recommendedName>
</protein>
<dbReference type="PANTHER" id="PTHR35342:SF5">
    <property type="entry name" value="TRICARBOXYLIC TRANSPORT PROTEIN"/>
    <property type="match status" value="1"/>
</dbReference>
<keyword evidence="1" id="KW-0472">Membrane</keyword>
<reference evidence="3" key="1">
    <citation type="submission" date="2018-05" db="EMBL/GenBank/DDBJ databases">
        <authorList>
            <person name="Lanie J.A."/>
            <person name="Ng W.-L."/>
            <person name="Kazmierczak K.M."/>
            <person name="Andrzejewski T.M."/>
            <person name="Davidsen T.M."/>
            <person name="Wayne K.J."/>
            <person name="Tettelin H."/>
            <person name="Glass J.I."/>
            <person name="Rusch D."/>
            <person name="Podicherti R."/>
            <person name="Tsui H.-C.T."/>
            <person name="Winkler M.E."/>
        </authorList>
    </citation>
    <scope>NUCLEOTIDE SEQUENCE</scope>
</reference>
<feature type="transmembrane region" description="Helical" evidence="1">
    <location>
        <begin position="152"/>
        <end position="171"/>
    </location>
</feature>